<dbReference type="PROSITE" id="PS00761">
    <property type="entry name" value="SPASE_I_3"/>
    <property type="match status" value="1"/>
</dbReference>
<feature type="transmembrane region" description="Helical" evidence="8">
    <location>
        <begin position="12"/>
        <end position="32"/>
    </location>
</feature>
<dbReference type="InterPro" id="IPR019758">
    <property type="entry name" value="Pept_S26A_signal_pept_1_CS"/>
</dbReference>
<dbReference type="GO" id="GO:0004252">
    <property type="term" value="F:serine-type endopeptidase activity"/>
    <property type="evidence" value="ECO:0007669"/>
    <property type="project" value="InterPro"/>
</dbReference>
<gene>
    <name evidence="10" type="primary">lepB</name>
    <name evidence="10" type="ORF">J7W16_06200</name>
</gene>
<keyword evidence="5 8" id="KW-0645">Protease</keyword>
<dbReference type="InterPro" id="IPR000223">
    <property type="entry name" value="Pept_S26A_signal_pept_1"/>
</dbReference>
<dbReference type="RefSeq" id="WP_210596402.1">
    <property type="nucleotide sequence ID" value="NZ_JAGKSQ010000002.1"/>
</dbReference>
<evidence type="ECO:0000256" key="6">
    <source>
        <dbReference type="ARBA" id="ARBA00022801"/>
    </source>
</evidence>
<dbReference type="EC" id="3.4.21.89" evidence="4 8"/>
<dbReference type="InterPro" id="IPR019756">
    <property type="entry name" value="Pept_S26A_signal_pept_1_Ser-AS"/>
</dbReference>
<evidence type="ECO:0000256" key="3">
    <source>
        <dbReference type="ARBA" id="ARBA00009370"/>
    </source>
</evidence>
<evidence type="ECO:0000256" key="4">
    <source>
        <dbReference type="ARBA" id="ARBA00013208"/>
    </source>
</evidence>
<evidence type="ECO:0000256" key="5">
    <source>
        <dbReference type="ARBA" id="ARBA00022670"/>
    </source>
</evidence>
<dbReference type="SUPFAM" id="SSF51306">
    <property type="entry name" value="LexA/Signal peptidase"/>
    <property type="match status" value="1"/>
</dbReference>
<reference evidence="10" key="1">
    <citation type="submission" date="2021-03" db="EMBL/GenBank/DDBJ databases">
        <title>Bacillus suaedae sp. nov., isolated from Suaeda aralocaspica.</title>
        <authorList>
            <person name="Lei R.F.R."/>
        </authorList>
    </citation>
    <scope>NUCLEOTIDE SEQUENCE</scope>
    <source>
        <strain evidence="10">YZJH907-2</strain>
    </source>
</reference>
<keyword evidence="8" id="KW-1133">Transmembrane helix</keyword>
<name>A0A940WQL6_9BACI</name>
<keyword evidence="8" id="KW-0472">Membrane</keyword>
<dbReference type="EMBL" id="JAGKSQ010000002">
    <property type="protein sequence ID" value="MBP3950720.1"/>
    <property type="molecule type" value="Genomic_DNA"/>
</dbReference>
<dbReference type="NCBIfam" id="TIGR02227">
    <property type="entry name" value="sigpep_I_bact"/>
    <property type="match status" value="1"/>
</dbReference>
<evidence type="ECO:0000256" key="1">
    <source>
        <dbReference type="ARBA" id="ARBA00000677"/>
    </source>
</evidence>
<dbReference type="GO" id="GO:0005886">
    <property type="term" value="C:plasma membrane"/>
    <property type="evidence" value="ECO:0007669"/>
    <property type="project" value="UniProtKB-SubCell"/>
</dbReference>
<keyword evidence="11" id="KW-1185">Reference proteome</keyword>
<feature type="active site" evidence="7">
    <location>
        <position position="41"/>
    </location>
</feature>
<sequence length="205" mass="23475">MPIQKFLQEIFSWTKSILVALLVAIIVSAFIIQPFTVSGSSMEPTFFGGDSSEEDLTGDRVMIFKSSYLLGQMPEYNDVVIIDSRISRERTIQDNFLDNPIIYKLLGNSDQENLWIKRVIGKAGDKLEFKNGKVFRNGTELNEKYVDEEMEFPFETITIPEGHIYVMGDNRNGSTDSRTIGPIPDDHVIGEVFFRFYPFDKMNTF</sequence>
<dbReference type="PANTHER" id="PTHR43390">
    <property type="entry name" value="SIGNAL PEPTIDASE I"/>
    <property type="match status" value="1"/>
</dbReference>
<dbReference type="PANTHER" id="PTHR43390:SF1">
    <property type="entry name" value="CHLOROPLAST PROCESSING PEPTIDASE"/>
    <property type="match status" value="1"/>
</dbReference>
<feature type="active site" evidence="7">
    <location>
        <position position="117"/>
    </location>
</feature>
<dbReference type="Pfam" id="PF10502">
    <property type="entry name" value="Peptidase_S26"/>
    <property type="match status" value="1"/>
</dbReference>
<dbReference type="GO" id="GO:0009003">
    <property type="term" value="F:signal peptidase activity"/>
    <property type="evidence" value="ECO:0007669"/>
    <property type="project" value="UniProtKB-EC"/>
</dbReference>
<dbReference type="Proteomes" id="UP000678228">
    <property type="component" value="Unassembled WGS sequence"/>
</dbReference>
<keyword evidence="8" id="KW-0812">Transmembrane</keyword>
<protein>
    <recommendedName>
        <fullName evidence="4 8">Signal peptidase I</fullName>
        <ecNumber evidence="4 8">3.4.21.89</ecNumber>
    </recommendedName>
</protein>
<evidence type="ECO:0000256" key="7">
    <source>
        <dbReference type="PIRSR" id="PIRSR600223-1"/>
    </source>
</evidence>
<dbReference type="Gene3D" id="2.10.109.10">
    <property type="entry name" value="Umud Fragment, subunit A"/>
    <property type="match status" value="1"/>
</dbReference>
<dbReference type="PRINTS" id="PR00727">
    <property type="entry name" value="LEADERPTASE"/>
</dbReference>
<evidence type="ECO:0000259" key="9">
    <source>
        <dbReference type="Pfam" id="PF10502"/>
    </source>
</evidence>
<keyword evidence="6 8" id="KW-0378">Hydrolase</keyword>
<dbReference type="CDD" id="cd06530">
    <property type="entry name" value="S26_SPase_I"/>
    <property type="match status" value="1"/>
</dbReference>
<feature type="domain" description="Peptidase S26" evidence="9">
    <location>
        <begin position="11"/>
        <end position="197"/>
    </location>
</feature>
<comment type="similarity">
    <text evidence="3 8">Belongs to the peptidase S26 family.</text>
</comment>
<evidence type="ECO:0000256" key="2">
    <source>
        <dbReference type="ARBA" id="ARBA00004401"/>
    </source>
</evidence>
<evidence type="ECO:0000313" key="11">
    <source>
        <dbReference type="Proteomes" id="UP000678228"/>
    </source>
</evidence>
<evidence type="ECO:0000313" key="10">
    <source>
        <dbReference type="EMBL" id="MBP3950720.1"/>
    </source>
</evidence>
<dbReference type="InterPro" id="IPR036286">
    <property type="entry name" value="LexA/Signal_pep-like_sf"/>
</dbReference>
<dbReference type="PROSITE" id="PS00501">
    <property type="entry name" value="SPASE_I_1"/>
    <property type="match status" value="1"/>
</dbReference>
<evidence type="ECO:0000256" key="8">
    <source>
        <dbReference type="RuleBase" id="RU362042"/>
    </source>
</evidence>
<proteinExistence type="inferred from homology"/>
<comment type="subcellular location">
    <subcellularLocation>
        <location evidence="2">Cell membrane</location>
        <topology evidence="2">Single-pass type II membrane protein</topology>
    </subcellularLocation>
    <subcellularLocation>
        <location evidence="8">Membrane</location>
        <topology evidence="8">Single-pass type II membrane protein</topology>
    </subcellularLocation>
</comment>
<organism evidence="10 11">
    <name type="scientific">Halalkalibacter suaedae</name>
    <dbReference type="NCBI Taxonomy" id="2822140"/>
    <lineage>
        <taxon>Bacteria</taxon>
        <taxon>Bacillati</taxon>
        <taxon>Bacillota</taxon>
        <taxon>Bacilli</taxon>
        <taxon>Bacillales</taxon>
        <taxon>Bacillaceae</taxon>
        <taxon>Halalkalibacter</taxon>
    </lineage>
</organism>
<dbReference type="GO" id="GO:0006465">
    <property type="term" value="P:signal peptide processing"/>
    <property type="evidence" value="ECO:0007669"/>
    <property type="project" value="InterPro"/>
</dbReference>
<comment type="catalytic activity">
    <reaction evidence="1 8">
        <text>Cleavage of hydrophobic, N-terminal signal or leader sequences from secreted and periplasmic proteins.</text>
        <dbReference type="EC" id="3.4.21.89"/>
    </reaction>
</comment>
<comment type="caution">
    <text evidence="10">The sequence shown here is derived from an EMBL/GenBank/DDBJ whole genome shotgun (WGS) entry which is preliminary data.</text>
</comment>
<dbReference type="InterPro" id="IPR019533">
    <property type="entry name" value="Peptidase_S26"/>
</dbReference>
<dbReference type="AlphaFoldDB" id="A0A940WQL6"/>
<accession>A0A940WQL6</accession>